<comment type="similarity">
    <text evidence="1">Belongs to the protease inhibitor I39 (alpha-2-macroglobulin) family.</text>
</comment>
<proteinExistence type="inferred from homology"/>
<dbReference type="Pfam" id="PF07678">
    <property type="entry name" value="TED_complement"/>
    <property type="match status" value="1"/>
</dbReference>
<dbReference type="SUPFAM" id="SSF48239">
    <property type="entry name" value="Terpenoid cyclases/Protein prenyltransferases"/>
    <property type="match status" value="1"/>
</dbReference>
<dbReference type="InterPro" id="IPR047565">
    <property type="entry name" value="Alpha-macroglob_thiol-ester_cl"/>
</dbReference>
<keyword evidence="10" id="KW-1185">Reference proteome</keyword>
<dbReference type="GO" id="GO:0004867">
    <property type="term" value="F:serine-type endopeptidase inhibitor activity"/>
    <property type="evidence" value="ECO:0007669"/>
    <property type="project" value="UniProtKB-KW"/>
</dbReference>
<evidence type="ECO:0000256" key="7">
    <source>
        <dbReference type="SAM" id="MobiDB-lite"/>
    </source>
</evidence>
<dbReference type="PANTHER" id="PTHR11412:SF175">
    <property type="entry name" value="TEP (THIOLESTER CONTAINING PROTEIN)"/>
    <property type="match status" value="1"/>
</dbReference>
<dbReference type="SUPFAM" id="SSF49410">
    <property type="entry name" value="Alpha-macroglobulin receptor domain"/>
    <property type="match status" value="1"/>
</dbReference>
<evidence type="ECO:0000259" key="8">
    <source>
        <dbReference type="SMART" id="SM01360"/>
    </source>
</evidence>
<evidence type="ECO:0000259" key="9">
    <source>
        <dbReference type="SMART" id="SM01361"/>
    </source>
</evidence>
<sequence length="786" mass="87170">MELEMRRFSSPINAAGAVYDSKANSFEKPAMRPSLRTKFPETWIDEGKISANGETIYEAKAPDTITSWVASAFAIHEQSGLGVAPDTAKLRVFRPFFIRLNLPYSVKRGEKFALQVLVFNYMENEQDVSVTLKNENNDFVFLNKDGTANTEKDSKASMRLVSVPGGGVSKAVYFPIEPRKIGEIKLHVQAIGGKAGDAVEMPLKVEPEGYRVDRNEPVVIDLNNQSTFSKTIPLKFPADVVEGSQKARVDIIGDIMGPVLTNIDRLVNMPSGCGEQNMLNFVPNIVVMKYLRSTNRADPKLEQKAKKYMESGYQRELTYRRNDNSYSAFGNSDQHGSTWLTAFVVRSFAQARDFIFVDKEVLEKSIAFLNGVQNENGSFNDNGRVLHKDMMGGSKGGGVSLTAYVVLTLLENGVRNEKAIAFLENSLPNIQSDVYSLAVTAYALKLAGSTKAAAAIEALDKLKTVGNDGTVHWEARPNDPEEKSDFYQPRPVDVEVTAYALLTTMLDGDTAKGLPIVRWLTSKRNELGGYSSTQDTVMALQAMGAYAAKAYSENSNVNVRVVNGADNQAFTVTPANSIVLQSYELSEINPEVMLKADGQGIVFAQVAYWYHRKTERDQTPFYCTKDLKEMRGGSRMQLELCCNYTKTGKSNMALAEVQALTGYKFDEEEANLLTNIKDLQRIELDKDDTQVNIYFDALDSSPICLNLYSDLVYHVADQKPAQLALYDYYDPAEQLKTSYSSKQRRALQETCPDCWPQEDSASALKRAPENPGAKRATRDAPSLLAA</sequence>
<keyword evidence="3" id="KW-0732">Signal</keyword>
<keyword evidence="4" id="KW-0722">Serine protease inhibitor</keyword>
<feature type="domain" description="Alpha-2-macroglobulin" evidence="8">
    <location>
        <begin position="42"/>
        <end position="132"/>
    </location>
</feature>
<reference evidence="11" key="1">
    <citation type="submission" date="2024-02" db="UniProtKB">
        <authorList>
            <consortium name="WormBaseParasite"/>
        </authorList>
    </citation>
    <scope>IDENTIFICATION</scope>
</reference>
<dbReference type="GO" id="GO:0005615">
    <property type="term" value="C:extracellular space"/>
    <property type="evidence" value="ECO:0007669"/>
    <property type="project" value="InterPro"/>
</dbReference>
<dbReference type="SMART" id="SM01419">
    <property type="entry name" value="Thiol-ester_cl"/>
    <property type="match status" value="1"/>
</dbReference>
<organism evidence="10 11">
    <name type="scientific">Mesorhabditis belari</name>
    <dbReference type="NCBI Taxonomy" id="2138241"/>
    <lineage>
        <taxon>Eukaryota</taxon>
        <taxon>Metazoa</taxon>
        <taxon>Ecdysozoa</taxon>
        <taxon>Nematoda</taxon>
        <taxon>Chromadorea</taxon>
        <taxon>Rhabditida</taxon>
        <taxon>Rhabditina</taxon>
        <taxon>Rhabditomorpha</taxon>
        <taxon>Rhabditoidea</taxon>
        <taxon>Rhabditidae</taxon>
        <taxon>Mesorhabditinae</taxon>
        <taxon>Mesorhabditis</taxon>
    </lineage>
</organism>
<dbReference type="InterPro" id="IPR036595">
    <property type="entry name" value="A-macroglobulin_rcpt-bd_sf"/>
</dbReference>
<dbReference type="InterPro" id="IPR041813">
    <property type="entry name" value="A2M_TED"/>
</dbReference>
<dbReference type="SMART" id="SM01361">
    <property type="entry name" value="A2M_recep"/>
    <property type="match status" value="1"/>
</dbReference>
<dbReference type="Gene3D" id="2.60.40.10">
    <property type="entry name" value="Immunoglobulins"/>
    <property type="match status" value="1"/>
</dbReference>
<dbReference type="Gene3D" id="2.60.40.690">
    <property type="entry name" value="Alpha-macroglobulin, receptor-binding domain"/>
    <property type="match status" value="1"/>
</dbReference>
<dbReference type="SMART" id="SM01360">
    <property type="entry name" value="A2M"/>
    <property type="match status" value="1"/>
</dbReference>
<dbReference type="Pfam" id="PF00207">
    <property type="entry name" value="A2M"/>
    <property type="match status" value="1"/>
</dbReference>
<evidence type="ECO:0000256" key="5">
    <source>
        <dbReference type="ARBA" id="ARBA00023157"/>
    </source>
</evidence>
<dbReference type="Gene3D" id="2.20.130.20">
    <property type="match status" value="1"/>
</dbReference>
<dbReference type="CDD" id="cd02897">
    <property type="entry name" value="A2M_2"/>
    <property type="match status" value="1"/>
</dbReference>
<protein>
    <submittedName>
        <fullName evidence="11">A-macroglobulin complement component</fullName>
    </submittedName>
</protein>
<evidence type="ECO:0000256" key="3">
    <source>
        <dbReference type="ARBA" id="ARBA00022729"/>
    </source>
</evidence>
<dbReference type="Proteomes" id="UP000887575">
    <property type="component" value="Unassembled WGS sequence"/>
</dbReference>
<evidence type="ECO:0000256" key="2">
    <source>
        <dbReference type="ARBA" id="ARBA00022690"/>
    </source>
</evidence>
<evidence type="ECO:0000313" key="11">
    <source>
        <dbReference type="WBParaSite" id="MBELARI_LOCUS18202"/>
    </source>
</evidence>
<dbReference type="PROSITE" id="PS00477">
    <property type="entry name" value="ALPHA_2_MACROGLOBULIN"/>
    <property type="match status" value="1"/>
</dbReference>
<dbReference type="InterPro" id="IPR011626">
    <property type="entry name" value="Alpha-macroglobulin_TED"/>
</dbReference>
<dbReference type="PANTHER" id="PTHR11412">
    <property type="entry name" value="MACROGLOBULIN / COMPLEMENT"/>
    <property type="match status" value="1"/>
</dbReference>
<keyword evidence="2" id="KW-0646">Protease inhibitor</keyword>
<dbReference type="SUPFAM" id="SSF81296">
    <property type="entry name" value="E set domains"/>
    <property type="match status" value="1"/>
</dbReference>
<dbReference type="InterPro" id="IPR008930">
    <property type="entry name" value="Terpenoid_cyclase/PrenylTrfase"/>
</dbReference>
<dbReference type="Gene3D" id="1.50.10.20">
    <property type="match status" value="1"/>
</dbReference>
<dbReference type="WBParaSite" id="MBELARI_LOCUS18202">
    <property type="protein sequence ID" value="MBELARI_LOCUS18202"/>
    <property type="gene ID" value="MBELARI_LOCUS18202"/>
</dbReference>
<dbReference type="AlphaFoldDB" id="A0AAF3EVI4"/>
<dbReference type="FunFam" id="1.50.10.20:FF:000001">
    <property type="entry name" value="CD109 isoform 1"/>
    <property type="match status" value="1"/>
</dbReference>
<evidence type="ECO:0000313" key="10">
    <source>
        <dbReference type="Proteomes" id="UP000887575"/>
    </source>
</evidence>
<evidence type="ECO:0000256" key="1">
    <source>
        <dbReference type="ARBA" id="ARBA00010952"/>
    </source>
</evidence>
<dbReference type="InterPro" id="IPR001599">
    <property type="entry name" value="Macroglobln_a2"/>
</dbReference>
<dbReference type="InterPro" id="IPR019742">
    <property type="entry name" value="MacrogloblnA2_CS"/>
</dbReference>
<dbReference type="Pfam" id="PF07677">
    <property type="entry name" value="A2M_recep"/>
    <property type="match status" value="1"/>
</dbReference>
<dbReference type="InterPro" id="IPR009048">
    <property type="entry name" value="A-macroglobulin_rcpt-bd"/>
</dbReference>
<dbReference type="InterPro" id="IPR014756">
    <property type="entry name" value="Ig_E-set"/>
</dbReference>
<dbReference type="InterPro" id="IPR050473">
    <property type="entry name" value="A2M/Complement_sys"/>
</dbReference>
<feature type="region of interest" description="Disordered" evidence="7">
    <location>
        <begin position="758"/>
        <end position="786"/>
    </location>
</feature>
<evidence type="ECO:0000256" key="6">
    <source>
        <dbReference type="ARBA" id="ARBA00023180"/>
    </source>
</evidence>
<name>A0AAF3EVI4_9BILA</name>
<evidence type="ECO:0000256" key="4">
    <source>
        <dbReference type="ARBA" id="ARBA00022900"/>
    </source>
</evidence>
<feature type="domain" description="Alpha-macroglobulin receptor-binding" evidence="9">
    <location>
        <begin position="650"/>
        <end position="739"/>
    </location>
</feature>
<keyword evidence="6" id="KW-0325">Glycoprotein</keyword>
<accession>A0AAF3EVI4</accession>
<dbReference type="InterPro" id="IPR013783">
    <property type="entry name" value="Ig-like_fold"/>
</dbReference>
<dbReference type="Gene3D" id="2.60.120.1540">
    <property type="match status" value="1"/>
</dbReference>
<keyword evidence="5" id="KW-1015">Disulfide bond</keyword>